<keyword evidence="3" id="KW-1185">Reference proteome</keyword>
<dbReference type="Gene3D" id="1.10.287.1060">
    <property type="entry name" value="ESAT-6-like"/>
    <property type="match status" value="1"/>
</dbReference>
<accession>A0A9W6SJ45</accession>
<evidence type="ECO:0000313" key="2">
    <source>
        <dbReference type="EMBL" id="GLZ77208.1"/>
    </source>
</evidence>
<dbReference type="EMBL" id="BSTX01000001">
    <property type="protein sequence ID" value="GLZ77208.1"/>
    <property type="molecule type" value="Genomic_DNA"/>
</dbReference>
<proteinExistence type="predicted"/>
<gene>
    <name evidence="2" type="ORF">Afil01_20150</name>
</gene>
<comment type="caution">
    <text evidence="2">The sequence shown here is derived from an EMBL/GenBank/DDBJ whole genome shotgun (WGS) entry which is preliminary data.</text>
</comment>
<name>A0A9W6SJ45_9ACTN</name>
<dbReference type="Pfam" id="PF06013">
    <property type="entry name" value="WXG100"/>
    <property type="match status" value="1"/>
</dbReference>
<reference evidence="2" key="1">
    <citation type="submission" date="2023-03" db="EMBL/GenBank/DDBJ databases">
        <title>Actinorhabdospora filicis NBRC 111898.</title>
        <authorList>
            <person name="Ichikawa N."/>
            <person name="Sato H."/>
            <person name="Tonouchi N."/>
        </authorList>
    </citation>
    <scope>NUCLEOTIDE SEQUENCE</scope>
    <source>
        <strain evidence="2">NBRC 111898</strain>
    </source>
</reference>
<organism evidence="2 3">
    <name type="scientific">Actinorhabdospora filicis</name>
    <dbReference type="NCBI Taxonomy" id="1785913"/>
    <lineage>
        <taxon>Bacteria</taxon>
        <taxon>Bacillati</taxon>
        <taxon>Actinomycetota</taxon>
        <taxon>Actinomycetes</taxon>
        <taxon>Micromonosporales</taxon>
        <taxon>Micromonosporaceae</taxon>
        <taxon>Actinorhabdospora</taxon>
    </lineage>
</organism>
<dbReference type="Proteomes" id="UP001165079">
    <property type="component" value="Unassembled WGS sequence"/>
</dbReference>
<dbReference type="SUPFAM" id="SSF140453">
    <property type="entry name" value="EsxAB dimer-like"/>
    <property type="match status" value="1"/>
</dbReference>
<evidence type="ECO:0000313" key="3">
    <source>
        <dbReference type="Proteomes" id="UP001165079"/>
    </source>
</evidence>
<dbReference type="RefSeq" id="WP_285662338.1">
    <property type="nucleotide sequence ID" value="NZ_BSTX01000001.1"/>
</dbReference>
<protein>
    <recommendedName>
        <fullName evidence="4">ESAT-6-like protein</fullName>
    </recommendedName>
</protein>
<feature type="region of interest" description="Disordered" evidence="1">
    <location>
        <begin position="82"/>
        <end position="106"/>
    </location>
</feature>
<dbReference type="AlphaFoldDB" id="A0A9W6SJ45"/>
<evidence type="ECO:0008006" key="4">
    <source>
        <dbReference type="Google" id="ProtNLM"/>
    </source>
</evidence>
<evidence type="ECO:0000256" key="1">
    <source>
        <dbReference type="SAM" id="MobiDB-lite"/>
    </source>
</evidence>
<dbReference type="InterPro" id="IPR036689">
    <property type="entry name" value="ESAT-6-like_sf"/>
</dbReference>
<sequence length="106" mass="11157">MAEVNILVDHASLAKGSADMRDAIERVKGQLAKIRGDVSASQAFWAGPASGAFTVLMGEFDGKANKLQSVLDTIANLVDKSSANHQANEDEQKHNANSLLSVLHGG</sequence>
<dbReference type="InterPro" id="IPR010310">
    <property type="entry name" value="T7SS_ESAT-6-like"/>
</dbReference>